<dbReference type="eggNOG" id="COG0415">
    <property type="taxonomic scope" value="Bacteria"/>
</dbReference>
<keyword evidence="1 3" id="KW-0285">Flavoprotein</keyword>
<comment type="cofactor">
    <cofactor evidence="3">
        <name>FAD</name>
        <dbReference type="ChEBI" id="CHEBI:57692"/>
    </cofactor>
    <text evidence="3">Binds 1 FAD per subunit.</text>
</comment>
<dbReference type="Gene3D" id="1.10.579.10">
    <property type="entry name" value="DNA Cyclobutane Dipyrimidine Photolyase, subunit A, domain 3"/>
    <property type="match status" value="1"/>
</dbReference>
<proteinExistence type="predicted"/>
<reference evidence="6 7" key="1">
    <citation type="submission" date="2013-03" db="EMBL/GenBank/DDBJ databases">
        <authorList>
            <person name="Fiebig A."/>
            <person name="Goeker M."/>
            <person name="Klenk H.-P.P."/>
        </authorList>
    </citation>
    <scope>NUCLEOTIDE SEQUENCE [LARGE SCALE GENOMIC DNA]</scope>
    <source>
        <strain evidence="7">DSM 19469</strain>
    </source>
</reference>
<evidence type="ECO:0000313" key="7">
    <source>
        <dbReference type="Proteomes" id="UP000019593"/>
    </source>
</evidence>
<feature type="binding site" evidence="3">
    <location>
        <position position="78"/>
    </location>
    <ligand>
        <name>FAD</name>
        <dbReference type="ChEBI" id="CHEBI:57692"/>
    </ligand>
</feature>
<dbReference type="Proteomes" id="UP000019593">
    <property type="component" value="Chromosome"/>
</dbReference>
<dbReference type="GO" id="GO:0071949">
    <property type="term" value="F:FAD binding"/>
    <property type="evidence" value="ECO:0007669"/>
    <property type="project" value="TreeGrafter"/>
</dbReference>
<evidence type="ECO:0000256" key="2">
    <source>
        <dbReference type="ARBA" id="ARBA00022827"/>
    </source>
</evidence>
<dbReference type="GO" id="GO:0009416">
    <property type="term" value="P:response to light stimulus"/>
    <property type="evidence" value="ECO:0007669"/>
    <property type="project" value="TreeGrafter"/>
</dbReference>
<dbReference type="EMBL" id="CP004372">
    <property type="protein sequence ID" value="AHM04626.1"/>
    <property type="molecule type" value="Genomic_DNA"/>
</dbReference>
<dbReference type="InterPro" id="IPR005101">
    <property type="entry name" value="Cryptochr/Photolyase_FAD-bd"/>
</dbReference>
<feature type="region of interest" description="Disordered" evidence="4">
    <location>
        <begin position="234"/>
        <end position="256"/>
    </location>
</feature>
<evidence type="ECO:0000259" key="5">
    <source>
        <dbReference type="Pfam" id="PF03441"/>
    </source>
</evidence>
<evidence type="ECO:0000256" key="4">
    <source>
        <dbReference type="SAM" id="MobiDB-lite"/>
    </source>
</evidence>
<dbReference type="GO" id="GO:0003904">
    <property type="term" value="F:deoxyribodipyrimidine photo-lyase activity"/>
    <property type="evidence" value="ECO:0007669"/>
    <property type="project" value="UniProtKB-EC"/>
</dbReference>
<dbReference type="STRING" id="1294273.roselon_02290"/>
<keyword evidence="7" id="KW-1185">Reference proteome</keyword>
<dbReference type="InterPro" id="IPR002081">
    <property type="entry name" value="Cryptochrome/DNA_photolyase_1"/>
</dbReference>
<organism evidence="6 7">
    <name type="scientific">Roseicyclus elongatus DSM 19469</name>
    <dbReference type="NCBI Taxonomy" id="1294273"/>
    <lineage>
        <taxon>Bacteria</taxon>
        <taxon>Pseudomonadati</taxon>
        <taxon>Pseudomonadota</taxon>
        <taxon>Alphaproteobacteria</taxon>
        <taxon>Rhodobacterales</taxon>
        <taxon>Roseobacteraceae</taxon>
        <taxon>Roseicyclus</taxon>
    </lineage>
</organism>
<dbReference type="OrthoDB" id="9772484at2"/>
<dbReference type="InterPro" id="IPR036134">
    <property type="entry name" value="Crypto/Photolyase_FAD-like_sf"/>
</dbReference>
<evidence type="ECO:0000313" key="6">
    <source>
        <dbReference type="EMBL" id="AHM04626.1"/>
    </source>
</evidence>
<dbReference type="Pfam" id="PF03441">
    <property type="entry name" value="FAD_binding_7"/>
    <property type="match status" value="1"/>
</dbReference>
<dbReference type="PANTHER" id="PTHR11455:SF9">
    <property type="entry name" value="CRYPTOCHROME CIRCADIAN CLOCK 5 ISOFORM X1"/>
    <property type="match status" value="1"/>
</dbReference>
<gene>
    <name evidence="6" type="ORF">roselon_02290</name>
</gene>
<name>W8S6U0_9RHOB</name>
<evidence type="ECO:0000256" key="3">
    <source>
        <dbReference type="PIRSR" id="PIRSR602081-1"/>
    </source>
</evidence>
<dbReference type="KEGG" id="red:roselon_02290"/>
<dbReference type="PANTHER" id="PTHR11455">
    <property type="entry name" value="CRYPTOCHROME"/>
    <property type="match status" value="1"/>
</dbReference>
<dbReference type="HOGENOM" id="CLU_054378_0_0_5"/>
<evidence type="ECO:0000256" key="1">
    <source>
        <dbReference type="ARBA" id="ARBA00022630"/>
    </source>
</evidence>
<dbReference type="SUPFAM" id="SSF48173">
    <property type="entry name" value="Cryptochrome/photolyase FAD-binding domain"/>
    <property type="match status" value="1"/>
</dbReference>
<dbReference type="AlphaFoldDB" id="W8S6U0"/>
<dbReference type="PATRIC" id="fig|1294273.3.peg.2261"/>
<dbReference type="EC" id="4.1.99.3" evidence="6"/>
<keyword evidence="2 3" id="KW-0274">FAD</keyword>
<dbReference type="Gene3D" id="1.25.40.80">
    <property type="match status" value="1"/>
</dbReference>
<feature type="domain" description="Cryptochrome/DNA photolyase FAD-binding" evidence="5">
    <location>
        <begin position="78"/>
        <end position="206"/>
    </location>
</feature>
<sequence>MTEQQTFPPTRAAALGRLKSFLPQAGRDYAAMRNHDLPDHGHPHVSRLSPYIRHRLLTEEEVAQAVLGRFSLASAEKFIREALWRTYWKGWLEMRPAVWSDYRSGLSAALDAMARDPALHQRVAEAEAGETGIAAFDGWMRELAGTGYLHNHARMWAASIWIFTLRLPWEIGADHFLRHLIDGDPASNTLGWRWVAGLQTRGKHYLARPSNIRKYTGDRPIDAGLERLVQEAAPLSGPPAPERRPAPRGSDPQPGRRTAVLLTEDDLSPGFVLERLKGVAEPVAHATLCSVEARSPRGAAAPVTAFTRGAIEDARARWADKLGSRGPADATADEITAWVAETGIEQLVTAYAPVGPAASALKQIDRAMADLGGTVVQVLRPWDAAAWPHATHGFFRFKEQIPGLVSHLMR</sequence>
<protein>
    <submittedName>
        <fullName evidence="6">Deoxyribodipyrimidine photolyase</fullName>
        <ecNumber evidence="6">4.1.99.3</ecNumber>
    </submittedName>
</protein>
<feature type="binding site" evidence="3">
    <location>
        <begin position="182"/>
        <end position="184"/>
    </location>
    <ligand>
        <name>FAD</name>
        <dbReference type="ChEBI" id="CHEBI:57692"/>
    </ligand>
</feature>
<accession>W8S6U0</accession>
<dbReference type="RefSeq" id="WP_025312398.1">
    <property type="nucleotide sequence ID" value="NZ_CP004372.1"/>
</dbReference>
<keyword evidence="6" id="KW-0456">Lyase</keyword>
<feature type="binding site" evidence="3">
    <location>
        <position position="29"/>
    </location>
    <ligand>
        <name>FAD</name>
        <dbReference type="ChEBI" id="CHEBI:57692"/>
    </ligand>
</feature>
<dbReference type="GO" id="GO:0003677">
    <property type="term" value="F:DNA binding"/>
    <property type="evidence" value="ECO:0007669"/>
    <property type="project" value="TreeGrafter"/>
</dbReference>